<comment type="subcellular location">
    <subcellularLocation>
        <location evidence="1">Cell membrane</location>
    </subcellularLocation>
</comment>
<dbReference type="AlphaFoldDB" id="A0A5C6LK48"/>
<proteinExistence type="predicted"/>
<feature type="coiled-coil region" evidence="8">
    <location>
        <begin position="183"/>
        <end position="217"/>
    </location>
</feature>
<dbReference type="InterPro" id="IPR003607">
    <property type="entry name" value="HD/PDEase_dom"/>
</dbReference>
<evidence type="ECO:0000256" key="4">
    <source>
        <dbReference type="ARBA" id="ARBA00022741"/>
    </source>
</evidence>
<name>A0A5C6LK48_9BACT</name>
<keyword evidence="7 10" id="KW-0472">Membrane</keyword>
<accession>A0A5C6LK48</accession>
<dbReference type="InterPro" id="IPR006674">
    <property type="entry name" value="HD_domain"/>
</dbReference>
<evidence type="ECO:0000256" key="8">
    <source>
        <dbReference type="SAM" id="Coils"/>
    </source>
</evidence>
<feature type="transmembrane region" description="Helical" evidence="10">
    <location>
        <begin position="279"/>
        <end position="301"/>
    </location>
</feature>
<keyword evidence="2" id="KW-1003">Cell membrane</keyword>
<dbReference type="GO" id="GO:0051607">
    <property type="term" value="P:defense response to virus"/>
    <property type="evidence" value="ECO:0007669"/>
    <property type="project" value="UniProtKB-KW"/>
</dbReference>
<protein>
    <submittedName>
        <fullName evidence="12">HD domain-containing protein</fullName>
    </submittedName>
</protein>
<evidence type="ECO:0000313" key="12">
    <source>
        <dbReference type="EMBL" id="TWV88674.1"/>
    </source>
</evidence>
<dbReference type="GO" id="GO:0000166">
    <property type="term" value="F:nucleotide binding"/>
    <property type="evidence" value="ECO:0007669"/>
    <property type="project" value="UniProtKB-KW"/>
</dbReference>
<evidence type="ECO:0000256" key="9">
    <source>
        <dbReference type="SAM" id="MobiDB-lite"/>
    </source>
</evidence>
<gene>
    <name evidence="12" type="ORF">FEF09_30445</name>
</gene>
<keyword evidence="6" id="KW-0051">Antiviral defense</keyword>
<dbReference type="SMART" id="SM00471">
    <property type="entry name" value="HDc"/>
    <property type="match status" value="1"/>
</dbReference>
<feature type="compositionally biased region" description="Basic and acidic residues" evidence="9">
    <location>
        <begin position="236"/>
        <end position="255"/>
    </location>
</feature>
<dbReference type="InterPro" id="IPR043760">
    <property type="entry name" value="PycTM_dom"/>
</dbReference>
<organism evidence="12 13">
    <name type="scientific">Chitinophaga pinensis</name>
    <dbReference type="NCBI Taxonomy" id="79329"/>
    <lineage>
        <taxon>Bacteria</taxon>
        <taxon>Pseudomonadati</taxon>
        <taxon>Bacteroidota</taxon>
        <taxon>Chitinophagia</taxon>
        <taxon>Chitinophagales</taxon>
        <taxon>Chitinophagaceae</taxon>
        <taxon>Chitinophaga</taxon>
    </lineage>
</organism>
<dbReference type="Pfam" id="PF18967">
    <property type="entry name" value="PycTM"/>
    <property type="match status" value="1"/>
</dbReference>
<keyword evidence="3 10" id="KW-0812">Transmembrane</keyword>
<dbReference type="Gene3D" id="1.10.3210.10">
    <property type="entry name" value="Hypothetical protein af1432"/>
    <property type="match status" value="1"/>
</dbReference>
<evidence type="ECO:0000256" key="6">
    <source>
        <dbReference type="ARBA" id="ARBA00023118"/>
    </source>
</evidence>
<keyword evidence="4" id="KW-0547">Nucleotide-binding</keyword>
<keyword evidence="5 10" id="KW-1133">Transmembrane helix</keyword>
<dbReference type="Proteomes" id="UP000318815">
    <property type="component" value="Unassembled WGS sequence"/>
</dbReference>
<evidence type="ECO:0000256" key="1">
    <source>
        <dbReference type="ARBA" id="ARBA00004236"/>
    </source>
</evidence>
<dbReference type="SUPFAM" id="SSF109604">
    <property type="entry name" value="HD-domain/PDEase-like"/>
    <property type="match status" value="1"/>
</dbReference>
<evidence type="ECO:0000256" key="5">
    <source>
        <dbReference type="ARBA" id="ARBA00022989"/>
    </source>
</evidence>
<evidence type="ECO:0000256" key="7">
    <source>
        <dbReference type="ARBA" id="ARBA00023136"/>
    </source>
</evidence>
<feature type="domain" description="HD/PDEase" evidence="11">
    <location>
        <begin position="26"/>
        <end position="141"/>
    </location>
</feature>
<dbReference type="Pfam" id="PF01966">
    <property type="entry name" value="HD"/>
    <property type="match status" value="1"/>
</dbReference>
<evidence type="ECO:0000256" key="3">
    <source>
        <dbReference type="ARBA" id="ARBA00022692"/>
    </source>
</evidence>
<keyword evidence="13" id="KW-1185">Reference proteome</keyword>
<keyword evidence="8" id="KW-0175">Coiled coil</keyword>
<comment type="caution">
    <text evidence="12">The sequence shown here is derived from an EMBL/GenBank/DDBJ whole genome shotgun (WGS) entry which is preliminary data.</text>
</comment>
<dbReference type="OrthoDB" id="5728337at2"/>
<sequence length="429" mass="48797">MHTGLIIEAAETYVAKQYQEHPHPNLVYHNLEHTKLVVAAAQQIAAHYRLADNDLLIVCVACWFHDLGYLMGETKMHEEKGAEMARAFLNVQQIPEDIQQQVTGCIMATKMPQHPKNLLEEIVCDADLFHLGTKDFRDRSRLLRQEMELYSGREIPGAVWNAGSLRLQESHHYFTAYCKALLQQQKDENIAKLKSKLEKQEEKAQKKDKAAKHASDESQVEAAVAVVVPEASVTTVEEKKKDKKKDKEKEPKPGRGVETMFRTTSTNHIRLSSMADSKAHIMISVNSIIISVILGVLFRRLEDYPNLIIPAFIFLMTGVLTIIFSVLATRPNINVGKFTKADIDSKKTNLLFFGNFHKMSLEEYSWGMTEMMKDNEYVYGSMIQDIYHLGVVLGKKYKQLRIAYNIFMFGLIISVAAFLIAALFFPVKN</sequence>
<evidence type="ECO:0000313" key="13">
    <source>
        <dbReference type="Proteomes" id="UP000318815"/>
    </source>
</evidence>
<dbReference type="RefSeq" id="WP_146308680.1">
    <property type="nucleotide sequence ID" value="NZ_VOHS01000096.1"/>
</dbReference>
<feature type="region of interest" description="Disordered" evidence="9">
    <location>
        <begin position="236"/>
        <end position="258"/>
    </location>
</feature>
<feature type="transmembrane region" description="Helical" evidence="10">
    <location>
        <begin position="402"/>
        <end position="425"/>
    </location>
</feature>
<dbReference type="GO" id="GO:0005886">
    <property type="term" value="C:plasma membrane"/>
    <property type="evidence" value="ECO:0007669"/>
    <property type="project" value="UniProtKB-SubCell"/>
</dbReference>
<feature type="transmembrane region" description="Helical" evidence="10">
    <location>
        <begin position="307"/>
        <end position="328"/>
    </location>
</feature>
<evidence type="ECO:0000256" key="2">
    <source>
        <dbReference type="ARBA" id="ARBA00022475"/>
    </source>
</evidence>
<evidence type="ECO:0000259" key="11">
    <source>
        <dbReference type="SMART" id="SM00471"/>
    </source>
</evidence>
<dbReference type="EMBL" id="VOHS01000096">
    <property type="protein sequence ID" value="TWV88674.1"/>
    <property type="molecule type" value="Genomic_DNA"/>
</dbReference>
<dbReference type="CDD" id="cd00077">
    <property type="entry name" value="HDc"/>
    <property type="match status" value="1"/>
</dbReference>
<evidence type="ECO:0000256" key="10">
    <source>
        <dbReference type="SAM" id="Phobius"/>
    </source>
</evidence>
<reference evidence="12 13" key="1">
    <citation type="submission" date="2019-08" db="EMBL/GenBank/DDBJ databases">
        <title>Whole genome sequencing of chitin degrading bacteria Chitinophaga pinensis YS16.</title>
        <authorList>
            <person name="Singh R.P."/>
            <person name="Manchanda G."/>
            <person name="Maurya I.K."/>
            <person name="Joshi N.K."/>
            <person name="Srivastava A.K."/>
        </authorList>
    </citation>
    <scope>NUCLEOTIDE SEQUENCE [LARGE SCALE GENOMIC DNA]</scope>
    <source>
        <strain evidence="12 13">YS-16</strain>
    </source>
</reference>